<proteinExistence type="predicted"/>
<gene>
    <name evidence="2" type="ORF">BDY21DRAFT_366119</name>
</gene>
<dbReference type="Proteomes" id="UP000799766">
    <property type="component" value="Unassembled WGS sequence"/>
</dbReference>
<keyword evidence="3" id="KW-1185">Reference proteome</keyword>
<evidence type="ECO:0000313" key="2">
    <source>
        <dbReference type="EMBL" id="KAF2454721.1"/>
    </source>
</evidence>
<sequence>MEKIQSMPIPTLLEARKAARVAVFVRKSSPLYTISSNEVVKAACSTLKISIDDSHPTLLFIDKCERLDILVFDVFHVGYVPSTAHHEASLPVVLVDCGKRYSVIKAASEEFRKEVNVSIARQHNLNGWDGKPPYTADHTGPKPPTYPNPRDPSMLWPTS</sequence>
<evidence type="ECO:0000256" key="1">
    <source>
        <dbReference type="SAM" id="MobiDB-lite"/>
    </source>
</evidence>
<reference evidence="2" key="1">
    <citation type="journal article" date="2020" name="Stud. Mycol.">
        <title>101 Dothideomycetes genomes: a test case for predicting lifestyles and emergence of pathogens.</title>
        <authorList>
            <person name="Haridas S."/>
            <person name="Albert R."/>
            <person name="Binder M."/>
            <person name="Bloem J."/>
            <person name="Labutti K."/>
            <person name="Salamov A."/>
            <person name="Andreopoulos B."/>
            <person name="Baker S."/>
            <person name="Barry K."/>
            <person name="Bills G."/>
            <person name="Bluhm B."/>
            <person name="Cannon C."/>
            <person name="Castanera R."/>
            <person name="Culley D."/>
            <person name="Daum C."/>
            <person name="Ezra D."/>
            <person name="Gonzalez J."/>
            <person name="Henrissat B."/>
            <person name="Kuo A."/>
            <person name="Liang C."/>
            <person name="Lipzen A."/>
            <person name="Lutzoni F."/>
            <person name="Magnuson J."/>
            <person name="Mondo S."/>
            <person name="Nolan M."/>
            <person name="Ohm R."/>
            <person name="Pangilinan J."/>
            <person name="Park H.-J."/>
            <person name="Ramirez L."/>
            <person name="Alfaro M."/>
            <person name="Sun H."/>
            <person name="Tritt A."/>
            <person name="Yoshinaga Y."/>
            <person name="Zwiers L.-H."/>
            <person name="Turgeon B."/>
            <person name="Goodwin S."/>
            <person name="Spatafora J."/>
            <person name="Crous P."/>
            <person name="Grigoriev I."/>
        </authorList>
    </citation>
    <scope>NUCLEOTIDE SEQUENCE</scope>
    <source>
        <strain evidence="2">ATCC 16933</strain>
    </source>
</reference>
<name>A0A6A6NSK2_9PEZI</name>
<dbReference type="EMBL" id="MU001690">
    <property type="protein sequence ID" value="KAF2454721.1"/>
    <property type="molecule type" value="Genomic_DNA"/>
</dbReference>
<evidence type="ECO:0000313" key="3">
    <source>
        <dbReference type="Proteomes" id="UP000799766"/>
    </source>
</evidence>
<dbReference type="AlphaFoldDB" id="A0A6A6NSK2"/>
<accession>A0A6A6NSK2</accession>
<dbReference type="OrthoDB" id="4358740at2759"/>
<protein>
    <submittedName>
        <fullName evidence="2">Uncharacterized protein</fullName>
    </submittedName>
</protein>
<organism evidence="2 3">
    <name type="scientific">Lineolata rhizophorae</name>
    <dbReference type="NCBI Taxonomy" id="578093"/>
    <lineage>
        <taxon>Eukaryota</taxon>
        <taxon>Fungi</taxon>
        <taxon>Dikarya</taxon>
        <taxon>Ascomycota</taxon>
        <taxon>Pezizomycotina</taxon>
        <taxon>Dothideomycetes</taxon>
        <taxon>Dothideomycetes incertae sedis</taxon>
        <taxon>Lineolatales</taxon>
        <taxon>Lineolataceae</taxon>
        <taxon>Lineolata</taxon>
    </lineage>
</organism>
<feature type="region of interest" description="Disordered" evidence="1">
    <location>
        <begin position="128"/>
        <end position="159"/>
    </location>
</feature>
<feature type="compositionally biased region" description="Pro residues" evidence="1">
    <location>
        <begin position="141"/>
        <end position="150"/>
    </location>
</feature>